<evidence type="ECO:0000256" key="7">
    <source>
        <dbReference type="PROSITE-ProRule" id="PRU10137"/>
    </source>
</evidence>
<dbReference type="Gene3D" id="3.40.50.1390">
    <property type="entry name" value="Resolvase, N-terminal catalytic domain"/>
    <property type="match status" value="1"/>
</dbReference>
<dbReference type="InterPro" id="IPR036162">
    <property type="entry name" value="Resolvase-like_N_sf"/>
</dbReference>
<dbReference type="PROSITE" id="PS51736">
    <property type="entry name" value="RECOMBINASES_3"/>
    <property type="match status" value="1"/>
</dbReference>
<evidence type="ECO:0000256" key="4">
    <source>
        <dbReference type="ARBA" id="ARBA00023125"/>
    </source>
</evidence>
<evidence type="ECO:0000256" key="5">
    <source>
        <dbReference type="ARBA" id="ARBA00023172"/>
    </source>
</evidence>
<evidence type="ECO:0000256" key="1">
    <source>
        <dbReference type="ARBA" id="ARBA00009913"/>
    </source>
</evidence>
<keyword evidence="3" id="KW-0230">DNA invertase</keyword>
<dbReference type="InterPro" id="IPR006119">
    <property type="entry name" value="Resolv_N"/>
</dbReference>
<dbReference type="SUPFAM" id="SSF53041">
    <property type="entry name" value="Resolvase-like"/>
    <property type="match status" value="1"/>
</dbReference>
<keyword evidence="5" id="KW-0233">DNA recombination</keyword>
<proteinExistence type="inferred from homology"/>
<accession>A0A379PP36</accession>
<protein>
    <submittedName>
        <fullName evidence="9">DNA-invertase hin</fullName>
    </submittedName>
</protein>
<dbReference type="PANTHER" id="PTHR30461">
    <property type="entry name" value="DNA-INVERTASE FROM LAMBDOID PROPHAGE"/>
    <property type="match status" value="1"/>
</dbReference>
<sequence length="196" mass="21605">MPGPIGYARVSTSDQDTGRQFDELRAAGCTILHQEHASGARRARPVLAALLRQIGQGDTLVVVKLDRLARSLEHLLEVVRTLEGRGAFLRVLGDPIDTATPQGRFMLQMLGAVAEFERSLIRERVASGLARAARQGRRGGNPALRARDPDALRRLRHAREDAYRAKVTAGAGQWLPTVILLRTEEGRTWVRIGMES</sequence>
<dbReference type="Proteomes" id="UP000254919">
    <property type="component" value="Unassembled WGS sequence"/>
</dbReference>
<dbReference type="PANTHER" id="PTHR30461:SF2">
    <property type="entry name" value="SERINE RECOMBINASE PINE-RELATED"/>
    <property type="match status" value="1"/>
</dbReference>
<name>A0A379PP36_9PROT</name>
<dbReference type="CDD" id="cd03768">
    <property type="entry name" value="SR_ResInv"/>
    <property type="match status" value="1"/>
</dbReference>
<evidence type="ECO:0000313" key="10">
    <source>
        <dbReference type="Proteomes" id="UP000254919"/>
    </source>
</evidence>
<dbReference type="InterPro" id="IPR050639">
    <property type="entry name" value="SSR_resolvase"/>
</dbReference>
<feature type="domain" description="Resolvase/invertase-type recombinase catalytic" evidence="8">
    <location>
        <begin position="3"/>
        <end position="136"/>
    </location>
</feature>
<evidence type="ECO:0000256" key="2">
    <source>
        <dbReference type="ARBA" id="ARBA00022908"/>
    </source>
</evidence>
<evidence type="ECO:0000313" key="9">
    <source>
        <dbReference type="EMBL" id="SUE95601.1"/>
    </source>
</evidence>
<dbReference type="PROSITE" id="PS00397">
    <property type="entry name" value="RECOMBINASES_1"/>
    <property type="match status" value="1"/>
</dbReference>
<dbReference type="InterPro" id="IPR006118">
    <property type="entry name" value="Recombinase_CS"/>
</dbReference>
<dbReference type="GO" id="GO:0003677">
    <property type="term" value="F:DNA binding"/>
    <property type="evidence" value="ECO:0007669"/>
    <property type="project" value="UniProtKB-KW"/>
</dbReference>
<feature type="active site" description="O-(5'-phospho-DNA)-serine intermediate" evidence="6 7">
    <location>
        <position position="11"/>
    </location>
</feature>
<evidence type="ECO:0000256" key="3">
    <source>
        <dbReference type="ARBA" id="ARBA00023100"/>
    </source>
</evidence>
<dbReference type="Pfam" id="PF00239">
    <property type="entry name" value="Resolvase"/>
    <property type="match status" value="1"/>
</dbReference>
<dbReference type="RefSeq" id="WP_019463302.1">
    <property type="nucleotide sequence ID" value="NZ_CBCSHT010000116.1"/>
</dbReference>
<evidence type="ECO:0000259" key="8">
    <source>
        <dbReference type="PROSITE" id="PS51736"/>
    </source>
</evidence>
<dbReference type="GO" id="GO:0015074">
    <property type="term" value="P:DNA integration"/>
    <property type="evidence" value="ECO:0007669"/>
    <property type="project" value="UniProtKB-KW"/>
</dbReference>
<organism evidence="9 10">
    <name type="scientific">Roseomonas mucosa</name>
    <dbReference type="NCBI Taxonomy" id="207340"/>
    <lineage>
        <taxon>Bacteria</taxon>
        <taxon>Pseudomonadati</taxon>
        <taxon>Pseudomonadota</taxon>
        <taxon>Alphaproteobacteria</taxon>
        <taxon>Acetobacterales</taxon>
        <taxon>Roseomonadaceae</taxon>
        <taxon>Roseomonas</taxon>
    </lineage>
</organism>
<keyword evidence="2" id="KW-0229">DNA integration</keyword>
<comment type="similarity">
    <text evidence="1">Belongs to the site-specific recombinase resolvase family.</text>
</comment>
<gene>
    <name evidence="9" type="primary">hin_2</name>
    <name evidence="9" type="ORF">NCTC13291_04489</name>
</gene>
<dbReference type="SMART" id="SM00857">
    <property type="entry name" value="Resolvase"/>
    <property type="match status" value="1"/>
</dbReference>
<dbReference type="PROSITE" id="PS00398">
    <property type="entry name" value="RECOMBINASES_2"/>
    <property type="match status" value="1"/>
</dbReference>
<keyword evidence="4" id="KW-0238">DNA-binding</keyword>
<dbReference type="AlphaFoldDB" id="A0A379PP36"/>
<dbReference type="EMBL" id="UGVN01000003">
    <property type="protein sequence ID" value="SUE95601.1"/>
    <property type="molecule type" value="Genomic_DNA"/>
</dbReference>
<dbReference type="FunFam" id="3.40.50.1390:FF:000001">
    <property type="entry name" value="DNA recombinase"/>
    <property type="match status" value="1"/>
</dbReference>
<reference evidence="9 10" key="1">
    <citation type="submission" date="2018-06" db="EMBL/GenBank/DDBJ databases">
        <authorList>
            <consortium name="Pathogen Informatics"/>
            <person name="Doyle S."/>
        </authorList>
    </citation>
    <scope>NUCLEOTIDE SEQUENCE [LARGE SCALE GENOMIC DNA]</scope>
    <source>
        <strain evidence="9 10">NCTC13291</strain>
    </source>
</reference>
<evidence type="ECO:0000256" key="6">
    <source>
        <dbReference type="PIRSR" id="PIRSR606118-50"/>
    </source>
</evidence>
<dbReference type="GO" id="GO:0000150">
    <property type="term" value="F:DNA strand exchange activity"/>
    <property type="evidence" value="ECO:0007669"/>
    <property type="project" value="UniProtKB-KW"/>
</dbReference>